<gene>
    <name evidence="4" type="ORF">TTHERM_00312140</name>
</gene>
<keyword evidence="3" id="KW-1133">Transmembrane helix</keyword>
<protein>
    <submittedName>
        <fullName evidence="4">Transmembrane protein, putative</fullName>
    </submittedName>
</protein>
<keyword evidence="5" id="KW-1185">Reference proteome</keyword>
<keyword evidence="3" id="KW-0472">Membrane</keyword>
<dbReference type="OrthoDB" id="296669at2759"/>
<evidence type="ECO:0000313" key="4">
    <source>
        <dbReference type="EMBL" id="EAR85733.1"/>
    </source>
</evidence>
<dbReference type="EMBL" id="GG662498">
    <property type="protein sequence ID" value="EAR85733.1"/>
    <property type="molecule type" value="Genomic_DNA"/>
</dbReference>
<keyword evidence="3 4" id="KW-0812">Transmembrane</keyword>
<sequence>MTTMLSGQEKYSILYVNFEMDGVNMMGYGCQSNLYNADLFQKINPSDFYFFNSKIPCNNESSNRLLNQFNINSSGELTDQIIENTEDSFHEYKRYLGQDNDNCVNYYNFSEVKLPSWMCMPSSTSYEEMIQLRTCYISSYQNYSFGSKDKPYQNALERKPLQKVSSFIIVEFDDLAVPLKYMIPLIICTFYPFIISTNLPMIFITQFLIDIYLKYRFLKPEQQIDQNLILQQKIQEKSETVLQKQISFQSPTTIPSKIQNEERNNQTSQELKSIKVENSTNEIKHHIKSLSGEEIKQIKLKFQQQTQKVSKNYHKANSVENSKDNNQNDDINIVDEEQNKHISQSQNETKQNQNQQQKVNKYKNKINIFQQNDSDLKKIQIENV</sequence>
<dbReference type="InParanoid" id="Q22KR6"/>
<organism evidence="4 5">
    <name type="scientific">Tetrahymena thermophila (strain SB210)</name>
    <dbReference type="NCBI Taxonomy" id="312017"/>
    <lineage>
        <taxon>Eukaryota</taxon>
        <taxon>Sar</taxon>
        <taxon>Alveolata</taxon>
        <taxon>Ciliophora</taxon>
        <taxon>Intramacronucleata</taxon>
        <taxon>Oligohymenophorea</taxon>
        <taxon>Hymenostomatida</taxon>
        <taxon>Tetrahymenina</taxon>
        <taxon>Tetrahymenidae</taxon>
        <taxon>Tetrahymena</taxon>
    </lineage>
</organism>
<dbReference type="AlphaFoldDB" id="Q22KR6"/>
<dbReference type="RefSeq" id="XP_001033396.1">
    <property type="nucleotide sequence ID" value="XM_001033396.1"/>
</dbReference>
<feature type="coiled-coil region" evidence="1">
    <location>
        <begin position="345"/>
        <end position="372"/>
    </location>
</feature>
<dbReference type="HOGENOM" id="CLU_720582_0_0_1"/>
<feature type="region of interest" description="Disordered" evidence="2">
    <location>
        <begin position="253"/>
        <end position="277"/>
    </location>
</feature>
<name>Q22KR6_TETTS</name>
<feature type="compositionally biased region" description="Polar residues" evidence="2">
    <location>
        <begin position="265"/>
        <end position="277"/>
    </location>
</feature>
<keyword evidence="1" id="KW-0175">Coiled coil</keyword>
<accession>Q22KR6</accession>
<dbReference type="GeneID" id="7846447"/>
<dbReference type="Proteomes" id="UP000009168">
    <property type="component" value="Unassembled WGS sequence"/>
</dbReference>
<proteinExistence type="predicted"/>
<reference evidence="5" key="1">
    <citation type="journal article" date="2006" name="PLoS Biol.">
        <title>Macronuclear genome sequence of the ciliate Tetrahymena thermophila, a model eukaryote.</title>
        <authorList>
            <person name="Eisen J.A."/>
            <person name="Coyne R.S."/>
            <person name="Wu M."/>
            <person name="Wu D."/>
            <person name="Thiagarajan M."/>
            <person name="Wortman J.R."/>
            <person name="Badger J.H."/>
            <person name="Ren Q."/>
            <person name="Amedeo P."/>
            <person name="Jones K.M."/>
            <person name="Tallon L.J."/>
            <person name="Delcher A.L."/>
            <person name="Salzberg S.L."/>
            <person name="Silva J.C."/>
            <person name="Haas B.J."/>
            <person name="Majoros W.H."/>
            <person name="Farzad M."/>
            <person name="Carlton J.M."/>
            <person name="Smith R.K. Jr."/>
            <person name="Garg J."/>
            <person name="Pearlman R.E."/>
            <person name="Karrer K.M."/>
            <person name="Sun L."/>
            <person name="Manning G."/>
            <person name="Elde N.C."/>
            <person name="Turkewitz A.P."/>
            <person name="Asai D.J."/>
            <person name="Wilkes D.E."/>
            <person name="Wang Y."/>
            <person name="Cai H."/>
            <person name="Collins K."/>
            <person name="Stewart B.A."/>
            <person name="Lee S.R."/>
            <person name="Wilamowska K."/>
            <person name="Weinberg Z."/>
            <person name="Ruzzo W.L."/>
            <person name="Wloga D."/>
            <person name="Gaertig J."/>
            <person name="Frankel J."/>
            <person name="Tsao C.-C."/>
            <person name="Gorovsky M.A."/>
            <person name="Keeling P.J."/>
            <person name="Waller R.F."/>
            <person name="Patron N.J."/>
            <person name="Cherry J.M."/>
            <person name="Stover N.A."/>
            <person name="Krieger C.J."/>
            <person name="del Toro C."/>
            <person name="Ryder H.F."/>
            <person name="Williamson S.C."/>
            <person name="Barbeau R.A."/>
            <person name="Hamilton E.P."/>
            <person name="Orias E."/>
        </authorList>
    </citation>
    <scope>NUCLEOTIDE SEQUENCE [LARGE SCALE GENOMIC DNA]</scope>
    <source>
        <strain evidence="5">SB210</strain>
    </source>
</reference>
<evidence type="ECO:0000256" key="1">
    <source>
        <dbReference type="SAM" id="Coils"/>
    </source>
</evidence>
<evidence type="ECO:0000313" key="5">
    <source>
        <dbReference type="Proteomes" id="UP000009168"/>
    </source>
</evidence>
<dbReference type="KEGG" id="tet:TTHERM_00312140"/>
<feature type="transmembrane region" description="Helical" evidence="3">
    <location>
        <begin position="190"/>
        <end position="213"/>
    </location>
</feature>
<evidence type="ECO:0000256" key="2">
    <source>
        <dbReference type="SAM" id="MobiDB-lite"/>
    </source>
</evidence>
<evidence type="ECO:0000256" key="3">
    <source>
        <dbReference type="SAM" id="Phobius"/>
    </source>
</evidence>